<protein>
    <submittedName>
        <fullName evidence="2">Uncharacterized protein</fullName>
    </submittedName>
</protein>
<accession>A0AAF0XSA4</accession>
<evidence type="ECO:0000256" key="1">
    <source>
        <dbReference type="SAM" id="MobiDB-lite"/>
    </source>
</evidence>
<sequence length="38" mass="4500">MQVEHRFSGTGQKEKRLLIKDSLSEMSREQSGERMRYA</sequence>
<evidence type="ECO:0000313" key="2">
    <source>
        <dbReference type="EMBL" id="WOH12342.1"/>
    </source>
</evidence>
<dbReference type="EMBL" id="CP093350">
    <property type="protein sequence ID" value="WOH12342.1"/>
    <property type="molecule type" value="Genomic_DNA"/>
</dbReference>
<dbReference type="AlphaFoldDB" id="A0AAF0XSA4"/>
<proteinExistence type="predicted"/>
<dbReference type="Proteomes" id="UP000077755">
    <property type="component" value="Chromosome 8"/>
</dbReference>
<gene>
    <name evidence="2" type="ORF">DCAR_0831844</name>
</gene>
<organism evidence="2 3">
    <name type="scientific">Daucus carota subsp. sativus</name>
    <name type="common">Carrot</name>
    <dbReference type="NCBI Taxonomy" id="79200"/>
    <lineage>
        <taxon>Eukaryota</taxon>
        <taxon>Viridiplantae</taxon>
        <taxon>Streptophyta</taxon>
        <taxon>Embryophyta</taxon>
        <taxon>Tracheophyta</taxon>
        <taxon>Spermatophyta</taxon>
        <taxon>Magnoliopsida</taxon>
        <taxon>eudicotyledons</taxon>
        <taxon>Gunneridae</taxon>
        <taxon>Pentapetalae</taxon>
        <taxon>asterids</taxon>
        <taxon>campanulids</taxon>
        <taxon>Apiales</taxon>
        <taxon>Apiaceae</taxon>
        <taxon>Apioideae</taxon>
        <taxon>Scandiceae</taxon>
        <taxon>Daucinae</taxon>
        <taxon>Daucus</taxon>
        <taxon>Daucus sect. Daucus</taxon>
    </lineage>
</organism>
<evidence type="ECO:0000313" key="3">
    <source>
        <dbReference type="Proteomes" id="UP000077755"/>
    </source>
</evidence>
<reference evidence="2" key="2">
    <citation type="submission" date="2022-03" db="EMBL/GenBank/DDBJ databases">
        <title>Draft title - Genomic analysis of global carrot germplasm unveils the trajectory of domestication and the origin of high carotenoid orange carrot.</title>
        <authorList>
            <person name="Iorizzo M."/>
            <person name="Ellison S."/>
            <person name="Senalik D."/>
            <person name="Macko-Podgorni A."/>
            <person name="Grzebelus D."/>
            <person name="Bostan H."/>
            <person name="Rolling W."/>
            <person name="Curaba J."/>
            <person name="Simon P."/>
        </authorList>
    </citation>
    <scope>NUCLEOTIDE SEQUENCE</scope>
    <source>
        <tissue evidence="2">Leaf</tissue>
    </source>
</reference>
<reference evidence="2" key="1">
    <citation type="journal article" date="2016" name="Nat. Genet.">
        <title>A high-quality carrot genome assembly provides new insights into carotenoid accumulation and asterid genome evolution.</title>
        <authorList>
            <person name="Iorizzo M."/>
            <person name="Ellison S."/>
            <person name="Senalik D."/>
            <person name="Zeng P."/>
            <person name="Satapoomin P."/>
            <person name="Huang J."/>
            <person name="Bowman M."/>
            <person name="Iovene M."/>
            <person name="Sanseverino W."/>
            <person name="Cavagnaro P."/>
            <person name="Yildiz M."/>
            <person name="Macko-Podgorni A."/>
            <person name="Moranska E."/>
            <person name="Grzebelus E."/>
            <person name="Grzebelus D."/>
            <person name="Ashrafi H."/>
            <person name="Zheng Z."/>
            <person name="Cheng S."/>
            <person name="Spooner D."/>
            <person name="Van Deynze A."/>
            <person name="Simon P."/>
        </authorList>
    </citation>
    <scope>NUCLEOTIDE SEQUENCE</scope>
    <source>
        <tissue evidence="2">Leaf</tissue>
    </source>
</reference>
<feature type="region of interest" description="Disordered" evidence="1">
    <location>
        <begin position="1"/>
        <end position="38"/>
    </location>
</feature>
<keyword evidence="3" id="KW-1185">Reference proteome</keyword>
<name>A0AAF0XSA4_DAUCS</name>